<dbReference type="EMBL" id="OC880433">
    <property type="protein sequence ID" value="CAD7641772.1"/>
    <property type="molecule type" value="Genomic_DNA"/>
</dbReference>
<dbReference type="Proteomes" id="UP000759131">
    <property type="component" value="Unassembled WGS sequence"/>
</dbReference>
<feature type="domain" description="RanBP2-type" evidence="11">
    <location>
        <begin position="100"/>
        <end position="129"/>
    </location>
</feature>
<evidence type="ECO:0000256" key="3">
    <source>
        <dbReference type="ARBA" id="ARBA00022771"/>
    </source>
</evidence>
<proteinExistence type="predicted"/>
<evidence type="ECO:0000259" key="10">
    <source>
        <dbReference type="PROSITE" id="PS50102"/>
    </source>
</evidence>
<dbReference type="InterPro" id="IPR041591">
    <property type="entry name" value="OCRE"/>
</dbReference>
<feature type="region of interest" description="Disordered" evidence="9">
    <location>
        <begin position="339"/>
        <end position="360"/>
    </location>
</feature>
<dbReference type="InterPro" id="IPR035979">
    <property type="entry name" value="RBD_domain_sf"/>
</dbReference>
<feature type="region of interest" description="Disordered" evidence="9">
    <location>
        <begin position="259"/>
        <end position="279"/>
    </location>
</feature>
<dbReference type="PANTHER" id="PTHR13948">
    <property type="entry name" value="RNA-BINDING PROTEIN"/>
    <property type="match status" value="1"/>
</dbReference>
<dbReference type="SUPFAM" id="SSF54928">
    <property type="entry name" value="RNA-binding domain, RBD"/>
    <property type="match status" value="2"/>
</dbReference>
<keyword evidence="4" id="KW-0862">Zinc</keyword>
<evidence type="ECO:0000256" key="5">
    <source>
        <dbReference type="ARBA" id="ARBA00022884"/>
    </source>
</evidence>
<feature type="non-terminal residue" evidence="12">
    <location>
        <position position="465"/>
    </location>
</feature>
<keyword evidence="2" id="KW-0479">Metal-binding</keyword>
<organism evidence="12">
    <name type="scientific">Medioppia subpectinata</name>
    <dbReference type="NCBI Taxonomy" id="1979941"/>
    <lineage>
        <taxon>Eukaryota</taxon>
        <taxon>Metazoa</taxon>
        <taxon>Ecdysozoa</taxon>
        <taxon>Arthropoda</taxon>
        <taxon>Chelicerata</taxon>
        <taxon>Arachnida</taxon>
        <taxon>Acari</taxon>
        <taxon>Acariformes</taxon>
        <taxon>Sarcoptiformes</taxon>
        <taxon>Oribatida</taxon>
        <taxon>Brachypylina</taxon>
        <taxon>Oppioidea</taxon>
        <taxon>Oppiidae</taxon>
        <taxon>Medioppia</taxon>
    </lineage>
</organism>
<feature type="non-terminal residue" evidence="12">
    <location>
        <position position="1"/>
    </location>
</feature>
<feature type="domain" description="RRM" evidence="10">
    <location>
        <begin position="145"/>
        <end position="229"/>
    </location>
</feature>
<dbReference type="CDD" id="cd16162">
    <property type="entry name" value="OCRE_RBM5_like"/>
    <property type="match status" value="1"/>
</dbReference>
<evidence type="ECO:0000259" key="11">
    <source>
        <dbReference type="PROSITE" id="PS50199"/>
    </source>
</evidence>
<evidence type="ECO:0000256" key="4">
    <source>
        <dbReference type="ARBA" id="ARBA00022833"/>
    </source>
</evidence>
<dbReference type="SUPFAM" id="SSF90209">
    <property type="entry name" value="Ran binding protein zinc finger-like"/>
    <property type="match status" value="1"/>
</dbReference>
<dbReference type="AlphaFoldDB" id="A0A7R9LHD3"/>
<evidence type="ECO:0000313" key="12">
    <source>
        <dbReference type="EMBL" id="CAD7641772.1"/>
    </source>
</evidence>
<dbReference type="EMBL" id="CAJPIZ010025858">
    <property type="protein sequence ID" value="CAG2118873.1"/>
    <property type="molecule type" value="Genomic_DNA"/>
</dbReference>
<dbReference type="SMART" id="SM00547">
    <property type="entry name" value="ZnF_RBZ"/>
    <property type="match status" value="1"/>
</dbReference>
<dbReference type="PROSITE" id="PS50199">
    <property type="entry name" value="ZF_RANBP2_2"/>
    <property type="match status" value="1"/>
</dbReference>
<dbReference type="Pfam" id="PF00076">
    <property type="entry name" value="RRM_1"/>
    <property type="match status" value="1"/>
</dbReference>
<evidence type="ECO:0000256" key="6">
    <source>
        <dbReference type="ARBA" id="ARBA00023242"/>
    </source>
</evidence>
<evidence type="ECO:0008006" key="14">
    <source>
        <dbReference type="Google" id="ProtNLM"/>
    </source>
</evidence>
<dbReference type="Gene3D" id="4.10.1060.10">
    <property type="entry name" value="Zinc finger, RanBP2-type"/>
    <property type="match status" value="1"/>
</dbReference>
<evidence type="ECO:0000256" key="9">
    <source>
        <dbReference type="SAM" id="MobiDB-lite"/>
    </source>
</evidence>
<keyword evidence="5 7" id="KW-0694">RNA-binding</keyword>
<keyword evidence="3 8" id="KW-0863">Zinc-finger</keyword>
<dbReference type="GO" id="GO:0000398">
    <property type="term" value="P:mRNA splicing, via spliceosome"/>
    <property type="evidence" value="ECO:0007669"/>
    <property type="project" value="TreeGrafter"/>
</dbReference>
<dbReference type="Gene3D" id="3.30.70.330">
    <property type="match status" value="2"/>
</dbReference>
<keyword evidence="13" id="KW-1185">Reference proteome</keyword>
<gene>
    <name evidence="12" type="ORF">OSB1V03_LOCUS18823</name>
</gene>
<reference evidence="12" key="1">
    <citation type="submission" date="2020-11" db="EMBL/GenBank/DDBJ databases">
        <authorList>
            <person name="Tran Van P."/>
        </authorList>
    </citation>
    <scope>NUCLEOTIDE SEQUENCE</scope>
</reference>
<dbReference type="PANTHER" id="PTHR13948:SF3">
    <property type="entry name" value="FI21118P1"/>
    <property type="match status" value="1"/>
</dbReference>
<dbReference type="InterPro" id="IPR000504">
    <property type="entry name" value="RRM_dom"/>
</dbReference>
<comment type="subcellular location">
    <subcellularLocation>
        <location evidence="1">Nucleus</location>
    </subcellularLocation>
</comment>
<dbReference type="InterPro" id="IPR001876">
    <property type="entry name" value="Znf_RanBP2"/>
</dbReference>
<dbReference type="Pfam" id="PF17780">
    <property type="entry name" value="OCRE"/>
    <property type="match status" value="1"/>
</dbReference>
<dbReference type="PROSITE" id="PS50102">
    <property type="entry name" value="RRM"/>
    <property type="match status" value="2"/>
</dbReference>
<sequence length="465" mass="52648">KREEIPNNTIMVRGLAPHITEKDIVSKLSDNNLAAKDIRLMRKKETGVSRGFAFVEFTNIEDAIQWKELTQGYLYFDEECEASVHYSIPKDNFSGDKNIMKNDWMCYKCGVNNFKRREECFKCGTPKDESLANETGDEVSLSPTNALLLSKLSANTTEEKILTILGSITALPIKSIRILRDELYNISRGMCLVELHTTLEASQLFTLLSSMSMGFVIDDSPVQVNYGKRNATMGQIQTNSNAAIVALAAAQWKNLDDDSKGIASHPSHNSSRGAANGADYQKYETPDVSSFQWDESSGYYYDSTTGFYYDSKTQYFYNPQSQQYMYWEDSKQTYLAIESKSQTSEEEKKDKPKDAKSDKVKIAKKIAKDMEKWAKTLNQKKDTSRTWIPNEPLVTSDSVQSCTADAGFTVLEQQVSNAETDTSVFDTFPKQVIPHELKANTDNTNHFCLSAYEIIRAEEKRLTDW</sequence>
<evidence type="ECO:0000256" key="8">
    <source>
        <dbReference type="PROSITE-ProRule" id="PRU00322"/>
    </source>
</evidence>
<feature type="compositionally biased region" description="Basic and acidic residues" evidence="9">
    <location>
        <begin position="343"/>
        <end position="360"/>
    </location>
</feature>
<dbReference type="GO" id="GO:0003723">
    <property type="term" value="F:RNA binding"/>
    <property type="evidence" value="ECO:0007669"/>
    <property type="project" value="UniProtKB-UniRule"/>
</dbReference>
<dbReference type="OrthoDB" id="29221at2759"/>
<dbReference type="InterPro" id="IPR012677">
    <property type="entry name" value="Nucleotide-bd_a/b_plait_sf"/>
</dbReference>
<dbReference type="GO" id="GO:0008270">
    <property type="term" value="F:zinc ion binding"/>
    <property type="evidence" value="ECO:0007669"/>
    <property type="project" value="UniProtKB-KW"/>
</dbReference>
<dbReference type="GO" id="GO:0005634">
    <property type="term" value="C:nucleus"/>
    <property type="evidence" value="ECO:0007669"/>
    <property type="project" value="UniProtKB-SubCell"/>
</dbReference>
<protein>
    <recommendedName>
        <fullName evidence="14">RNA-binding protein 5</fullName>
    </recommendedName>
</protein>
<evidence type="ECO:0000256" key="1">
    <source>
        <dbReference type="ARBA" id="ARBA00004123"/>
    </source>
</evidence>
<dbReference type="InterPro" id="IPR036443">
    <property type="entry name" value="Znf_RanBP2_sf"/>
</dbReference>
<accession>A0A7R9LHD3</accession>
<evidence type="ECO:0000256" key="2">
    <source>
        <dbReference type="ARBA" id="ARBA00022723"/>
    </source>
</evidence>
<evidence type="ECO:0000256" key="7">
    <source>
        <dbReference type="PROSITE-ProRule" id="PRU00176"/>
    </source>
</evidence>
<dbReference type="SMART" id="SM00360">
    <property type="entry name" value="RRM"/>
    <property type="match status" value="2"/>
</dbReference>
<evidence type="ECO:0000313" key="13">
    <source>
        <dbReference type="Proteomes" id="UP000759131"/>
    </source>
</evidence>
<keyword evidence="6" id="KW-0539">Nucleus</keyword>
<dbReference type="PROSITE" id="PS01358">
    <property type="entry name" value="ZF_RANBP2_1"/>
    <property type="match status" value="1"/>
</dbReference>
<feature type="domain" description="RRM" evidence="10">
    <location>
        <begin position="8"/>
        <end position="89"/>
    </location>
</feature>
<name>A0A7R9LHD3_9ACAR</name>